<gene>
    <name evidence="3" type="ORF">CRN84_06480</name>
</gene>
<dbReference type="Proteomes" id="UP000224974">
    <property type="component" value="Unassembled WGS sequence"/>
</dbReference>
<reference evidence="4" key="1">
    <citation type="submission" date="2017-09" db="EMBL/GenBank/DDBJ databases">
        <title>FDA dAtabase for Regulatory Grade micrObial Sequences (FDA-ARGOS): Supporting development and validation of Infectious Disease Dx tests.</title>
        <authorList>
            <person name="Minogue T."/>
            <person name="Wolcott M."/>
            <person name="Wasieloski L."/>
            <person name="Aguilar W."/>
            <person name="Moore D."/>
            <person name="Tallon L."/>
            <person name="Sadzewicz L."/>
            <person name="Ott S."/>
            <person name="Zhao X."/>
            <person name="Nagaraj S."/>
            <person name="Vavikolanu K."/>
            <person name="Aluvathingal J."/>
            <person name="Nadendla S."/>
            <person name="Sichtig H."/>
        </authorList>
    </citation>
    <scope>NUCLEOTIDE SEQUENCE [LARGE SCALE GENOMIC DNA]</scope>
    <source>
        <strain evidence="4">FDAARGOS_387</strain>
    </source>
</reference>
<keyword evidence="1" id="KW-1133">Transmembrane helix</keyword>
<dbReference type="RefSeq" id="WP_029096952.1">
    <property type="nucleotide sequence ID" value="NZ_PDDX01000001.1"/>
</dbReference>
<dbReference type="InterPro" id="IPR016186">
    <property type="entry name" value="C-type_lectin-like/link_sf"/>
</dbReference>
<organism evidence="3 4">
    <name type="scientific">Budvicia aquatica</name>
    <dbReference type="NCBI Taxonomy" id="82979"/>
    <lineage>
        <taxon>Bacteria</taxon>
        <taxon>Pseudomonadati</taxon>
        <taxon>Pseudomonadota</taxon>
        <taxon>Gammaproteobacteria</taxon>
        <taxon>Enterobacterales</taxon>
        <taxon>Budviciaceae</taxon>
        <taxon>Budvicia</taxon>
    </lineage>
</organism>
<evidence type="ECO:0000259" key="2">
    <source>
        <dbReference type="Pfam" id="PF21764"/>
    </source>
</evidence>
<dbReference type="InterPro" id="IPR051715">
    <property type="entry name" value="Intimin-Invasin_domain"/>
</dbReference>
<name>A0A2C6DCS6_9GAMM</name>
<dbReference type="EMBL" id="PDDX01000001">
    <property type="protein sequence ID" value="PHI28986.1"/>
    <property type="molecule type" value="Genomic_DNA"/>
</dbReference>
<keyword evidence="1" id="KW-0472">Membrane</keyword>
<dbReference type="GO" id="GO:0009279">
    <property type="term" value="C:cell outer membrane"/>
    <property type="evidence" value="ECO:0007669"/>
    <property type="project" value="TreeGrafter"/>
</dbReference>
<dbReference type="AlphaFoldDB" id="A0A2C6DCS6"/>
<feature type="transmembrane region" description="Helical" evidence="1">
    <location>
        <begin position="21"/>
        <end position="45"/>
    </location>
</feature>
<protein>
    <recommendedName>
        <fullName evidence="2">Invasin domain-containing protein</fullName>
    </recommendedName>
</protein>
<proteinExistence type="predicted"/>
<dbReference type="OrthoDB" id="8320584at2"/>
<keyword evidence="1" id="KW-0812">Transmembrane</keyword>
<dbReference type="PANTHER" id="PTHR39576">
    <property type="entry name" value="ATTACHING AND EFFACING PROTEIN HOMOLOG-RELATED-RELATED"/>
    <property type="match status" value="1"/>
</dbReference>
<dbReference type="SUPFAM" id="SSF56436">
    <property type="entry name" value="C-type lectin-like"/>
    <property type="match status" value="1"/>
</dbReference>
<dbReference type="Pfam" id="PF21764">
    <property type="entry name" value="Invasin_D4"/>
    <property type="match status" value="1"/>
</dbReference>
<evidence type="ECO:0000313" key="4">
    <source>
        <dbReference type="Proteomes" id="UP000224974"/>
    </source>
</evidence>
<dbReference type="Gene3D" id="2.60.40.1080">
    <property type="match status" value="1"/>
</dbReference>
<evidence type="ECO:0000256" key="1">
    <source>
        <dbReference type="SAM" id="Phobius"/>
    </source>
</evidence>
<feature type="domain" description="Invasin" evidence="2">
    <location>
        <begin position="195"/>
        <end position="271"/>
    </location>
</feature>
<dbReference type="SUPFAM" id="SSF49373">
    <property type="entry name" value="Invasin/intimin cell-adhesion fragments"/>
    <property type="match status" value="1"/>
</dbReference>
<sequence length="392" mass="41087">MLGIISHVNKTGFGRRKALSARAWSMGLLLALPGVMISSTAYAVLSGSTGVITGSAPTATGTVSILMPDGTTPLTSTLPAVLGRTTTPDQFTLAPLTTGLVFADADGDTPANPSLTLSPAVTWVWTKSNGTPLTPAQRAQPFSTYLVDGDIAEVSAMVPVTITSSTGMPLTLGTPTLFNTGVFQVKVSIPVLPTLQVNGHQFALSSGFPKTGFVGATFQLWMNGIDATENGDYTYSSDQPWVAVDTAGNVEFIGTPTSANKTATITMTDRSGVEAPRDFSFTLDRWFVNGGATQMNAPTADNYCSGLGGGYATPGYETVTNGAYWVAGTRTSDGKLWPEWGEMGIYGHGWVSSSYWAIEMNGTSRYDFNLFAGALGNNIPSVSFNVACSMPL</sequence>
<dbReference type="PANTHER" id="PTHR39576:SF2">
    <property type="entry name" value="ATTACHING AND EFFACING PROTEIN HOMOLOG-RELATED"/>
    <property type="match status" value="1"/>
</dbReference>
<dbReference type="STRING" id="1111728.GCA_000427805_04617"/>
<keyword evidence="4" id="KW-1185">Reference proteome</keyword>
<dbReference type="InterPro" id="IPR016187">
    <property type="entry name" value="CTDL_fold"/>
</dbReference>
<evidence type="ECO:0000313" key="3">
    <source>
        <dbReference type="EMBL" id="PHI28986.1"/>
    </source>
</evidence>
<accession>A0A2C6DCS6</accession>
<dbReference type="Gene3D" id="3.10.100.10">
    <property type="entry name" value="Mannose-Binding Protein A, subunit A"/>
    <property type="match status" value="1"/>
</dbReference>
<comment type="caution">
    <text evidence="3">The sequence shown here is derived from an EMBL/GenBank/DDBJ whole genome shotgun (WGS) entry which is preliminary data.</text>
</comment>
<dbReference type="InterPro" id="IPR048658">
    <property type="entry name" value="Invasin_D4"/>
</dbReference>
<dbReference type="InterPro" id="IPR008964">
    <property type="entry name" value="Invasin/intimin_cell_adhesion"/>
</dbReference>